<dbReference type="FunFam" id="3.40.50.300:FF:001425">
    <property type="entry name" value="Dynamin GTPase, putative"/>
    <property type="match status" value="1"/>
</dbReference>
<dbReference type="InterPro" id="IPR027417">
    <property type="entry name" value="P-loop_NTPase"/>
</dbReference>
<dbReference type="PROSITE" id="PS51718">
    <property type="entry name" value="G_DYNAMIN_2"/>
    <property type="match status" value="1"/>
</dbReference>
<keyword evidence="2" id="KW-0342">GTP-binding</keyword>
<dbReference type="RefSeq" id="XP_022485489.1">
    <property type="nucleotide sequence ID" value="XM_022634613.1"/>
</dbReference>
<dbReference type="Pfam" id="PF00350">
    <property type="entry name" value="Dynamin_N"/>
    <property type="match status" value="1"/>
</dbReference>
<dbReference type="EMBL" id="LXJU01000018">
    <property type="protein sequence ID" value="OGE50039.1"/>
    <property type="molecule type" value="Genomic_DNA"/>
</dbReference>
<dbReference type="PROSITE" id="PS51388">
    <property type="entry name" value="GED"/>
    <property type="match status" value="1"/>
</dbReference>
<dbReference type="STRING" id="1835702.A0A1F5LAS3"/>
<evidence type="ECO:0000313" key="6">
    <source>
        <dbReference type="EMBL" id="OGE50039.1"/>
    </source>
</evidence>
<feature type="compositionally biased region" description="Polar residues" evidence="3">
    <location>
        <begin position="824"/>
        <end position="842"/>
    </location>
</feature>
<feature type="domain" description="GED" evidence="4">
    <location>
        <begin position="627"/>
        <end position="718"/>
    </location>
</feature>
<evidence type="ECO:0000256" key="1">
    <source>
        <dbReference type="ARBA" id="ARBA00022741"/>
    </source>
</evidence>
<keyword evidence="1" id="KW-0547">Nucleotide-binding</keyword>
<dbReference type="InterPro" id="IPR020850">
    <property type="entry name" value="GED_dom"/>
</dbReference>
<dbReference type="GO" id="GO:0008017">
    <property type="term" value="F:microtubule binding"/>
    <property type="evidence" value="ECO:0007669"/>
    <property type="project" value="TreeGrafter"/>
</dbReference>
<dbReference type="InterPro" id="IPR045063">
    <property type="entry name" value="Dynamin_N"/>
</dbReference>
<feature type="region of interest" description="Disordered" evidence="3">
    <location>
        <begin position="710"/>
        <end position="871"/>
    </location>
</feature>
<reference evidence="6 7" key="1">
    <citation type="journal article" date="2016" name="Sci. Rep.">
        <title>Penicillium arizonense, a new, genome sequenced fungal species, reveals a high chemical diversity in secreted metabolites.</title>
        <authorList>
            <person name="Grijseels S."/>
            <person name="Nielsen J.C."/>
            <person name="Randelovic M."/>
            <person name="Nielsen J."/>
            <person name="Nielsen K.F."/>
            <person name="Workman M."/>
            <person name="Frisvad J.C."/>
        </authorList>
    </citation>
    <scope>NUCLEOTIDE SEQUENCE [LARGE SCALE GENOMIC DNA]</scope>
    <source>
        <strain evidence="6 7">CBS 141311</strain>
    </source>
</reference>
<dbReference type="GO" id="GO:0005739">
    <property type="term" value="C:mitochondrion"/>
    <property type="evidence" value="ECO:0007669"/>
    <property type="project" value="TreeGrafter"/>
</dbReference>
<dbReference type="GO" id="GO:0005874">
    <property type="term" value="C:microtubule"/>
    <property type="evidence" value="ECO:0007669"/>
    <property type="project" value="TreeGrafter"/>
</dbReference>
<dbReference type="PRINTS" id="PR00195">
    <property type="entry name" value="DYNAMIN"/>
</dbReference>
<feature type="domain" description="Dynamin-type G" evidence="5">
    <location>
        <begin position="35"/>
        <end position="324"/>
    </location>
</feature>
<evidence type="ECO:0000256" key="2">
    <source>
        <dbReference type="ARBA" id="ARBA00023134"/>
    </source>
</evidence>
<dbReference type="GO" id="GO:0005525">
    <property type="term" value="F:GTP binding"/>
    <property type="evidence" value="ECO:0007669"/>
    <property type="project" value="InterPro"/>
</dbReference>
<comment type="caution">
    <text evidence="6">The sequence shown here is derived from an EMBL/GenBank/DDBJ whole genome shotgun (WGS) entry which is preliminary data.</text>
</comment>
<dbReference type="CDD" id="cd08771">
    <property type="entry name" value="DLP_1"/>
    <property type="match status" value="1"/>
</dbReference>
<dbReference type="AlphaFoldDB" id="A0A1F5LAS3"/>
<dbReference type="OrthoDB" id="415706at2759"/>
<dbReference type="InterPro" id="IPR030381">
    <property type="entry name" value="G_DYNAMIN_dom"/>
</dbReference>
<evidence type="ECO:0008006" key="8">
    <source>
        <dbReference type="Google" id="ProtNLM"/>
    </source>
</evidence>
<dbReference type="SMART" id="SM00053">
    <property type="entry name" value="DYNc"/>
    <property type="match status" value="1"/>
</dbReference>
<protein>
    <recommendedName>
        <fullName evidence="8">GED domain-containing protein</fullName>
    </recommendedName>
</protein>
<dbReference type="PANTHER" id="PTHR11566">
    <property type="entry name" value="DYNAMIN"/>
    <property type="match status" value="1"/>
</dbReference>
<dbReference type="InterPro" id="IPR001401">
    <property type="entry name" value="Dynamin_GTPase"/>
</dbReference>
<feature type="compositionally biased region" description="Pro residues" evidence="3">
    <location>
        <begin position="787"/>
        <end position="799"/>
    </location>
</feature>
<dbReference type="GO" id="GO:0003924">
    <property type="term" value="F:GTPase activity"/>
    <property type="evidence" value="ECO:0007669"/>
    <property type="project" value="InterPro"/>
</dbReference>
<dbReference type="GO" id="GO:0000266">
    <property type="term" value="P:mitochondrial fission"/>
    <property type="evidence" value="ECO:0007669"/>
    <property type="project" value="TreeGrafter"/>
</dbReference>
<evidence type="ECO:0000259" key="4">
    <source>
        <dbReference type="PROSITE" id="PS51388"/>
    </source>
</evidence>
<dbReference type="Pfam" id="PF01031">
    <property type="entry name" value="Dynamin_M"/>
    <property type="match status" value="1"/>
</dbReference>
<evidence type="ECO:0000259" key="5">
    <source>
        <dbReference type="PROSITE" id="PS51718"/>
    </source>
</evidence>
<dbReference type="Proteomes" id="UP000177622">
    <property type="component" value="Unassembled WGS sequence"/>
</dbReference>
<dbReference type="InterPro" id="IPR022812">
    <property type="entry name" value="Dynamin"/>
</dbReference>
<dbReference type="PANTHER" id="PTHR11566:SF149">
    <property type="entry name" value="GTPASE, PUTATIVE (AFU_ORTHOLOGUE AFUA_6G11890)-RELATED"/>
    <property type="match status" value="1"/>
</dbReference>
<name>A0A1F5LAS3_PENAI</name>
<feature type="compositionally biased region" description="Polar residues" evidence="3">
    <location>
        <begin position="739"/>
        <end position="780"/>
    </location>
</feature>
<sequence length="871" mass="96497">MSPSSEEYALNQLQVEQSKLLDKIDELRSLGIGGLVELPQLIVCGNQSSGKSSVLEAISRVRFPAKGNVCTRFATEVILRRSPQARVKVSIEPGASRTDNQERAKLQAFNSESFSTSDDLPKLIKEAEECMRIGGGQLSTAGFSDDVLKVEISGPEKPELSLVDLPGLYSSVSDDQNEEGMMLVEQLTKKYMENKRSIILAVISTKLDYHHQRVLNLAGKIDPGHERTLGIVTQPDTLSPGSEEEETYLKFIKNEKINLQLGWHVLCNRKFETRNTSDDERDRNERDVFEQGRWASLSREIVGIDSLRRRLSNILLKHVRRSLPDLISDIQNKISGHEQKLAKMGTARSTVRDQRGFLVDISSKFGRITDQALNGMYSDDFFGGFDDQKANKEDTHDFRRLRAVIREMNENFAEAISIRGCRRIIRLTDTSLPFPTLQQQRSKPYMNDWVPEYVNEATLQDEIKEQAVKYRGIELPGNANQMLVGSLFRDQSEPWESLAEAHLKDVWTSVNYFVGLVLQHLTDQHTYPLLMRDLIIPEMDRLRARLFEKLQELTSYRKCGHPLPLGKNFLSTIQESRKKRQLVVLKKELGLVASPFFPNADLDKTFNASDLDRAASQLQSSSDQFAAAEIIDQMQAYYDTAIVTFIDNIAILAIENCLLRPLEHIFTGQSIIGMEDAQIQSIAAEPPNVELDRKRLNEELNKLNAGRQTLSAFSTDGPSMPSRPVFASQLASRSEKSSPSRQANRPQQGTSSNGSSYSGPTANSSRQQTQNNPSSGLFQQTSTATSKPPPSPFAAPSPSPFGGSSNAKETPFSSKVFGAGKGSSGSAQPTPNHGVFNTSLSGFASPFKNGSNGGPSGQGPRPFGSTSSPSG</sequence>
<evidence type="ECO:0000313" key="7">
    <source>
        <dbReference type="Proteomes" id="UP000177622"/>
    </source>
</evidence>
<accession>A0A1F5LAS3</accession>
<dbReference type="InterPro" id="IPR000375">
    <property type="entry name" value="Dynamin_stalk"/>
</dbReference>
<keyword evidence="7" id="KW-1185">Reference proteome</keyword>
<dbReference type="GO" id="GO:0016020">
    <property type="term" value="C:membrane"/>
    <property type="evidence" value="ECO:0007669"/>
    <property type="project" value="TreeGrafter"/>
</dbReference>
<proteinExistence type="predicted"/>
<dbReference type="GO" id="GO:0016559">
    <property type="term" value="P:peroxisome fission"/>
    <property type="evidence" value="ECO:0007669"/>
    <property type="project" value="TreeGrafter"/>
</dbReference>
<dbReference type="SUPFAM" id="SSF52540">
    <property type="entry name" value="P-loop containing nucleoside triphosphate hydrolases"/>
    <property type="match status" value="1"/>
</dbReference>
<dbReference type="GO" id="GO:0006897">
    <property type="term" value="P:endocytosis"/>
    <property type="evidence" value="ECO:0007669"/>
    <property type="project" value="TreeGrafter"/>
</dbReference>
<dbReference type="GeneID" id="34579347"/>
<gene>
    <name evidence="6" type="ORF">PENARI_c018G08543</name>
</gene>
<dbReference type="Gene3D" id="3.40.50.300">
    <property type="entry name" value="P-loop containing nucleotide triphosphate hydrolases"/>
    <property type="match status" value="1"/>
</dbReference>
<dbReference type="GO" id="GO:0048312">
    <property type="term" value="P:intracellular distribution of mitochondria"/>
    <property type="evidence" value="ECO:0007669"/>
    <property type="project" value="TreeGrafter"/>
</dbReference>
<organism evidence="6 7">
    <name type="scientific">Penicillium arizonense</name>
    <dbReference type="NCBI Taxonomy" id="1835702"/>
    <lineage>
        <taxon>Eukaryota</taxon>
        <taxon>Fungi</taxon>
        <taxon>Dikarya</taxon>
        <taxon>Ascomycota</taxon>
        <taxon>Pezizomycotina</taxon>
        <taxon>Eurotiomycetes</taxon>
        <taxon>Eurotiomycetidae</taxon>
        <taxon>Eurotiales</taxon>
        <taxon>Aspergillaceae</taxon>
        <taxon>Penicillium</taxon>
    </lineage>
</organism>
<evidence type="ECO:0000256" key="3">
    <source>
        <dbReference type="SAM" id="MobiDB-lite"/>
    </source>
</evidence>